<dbReference type="RefSeq" id="WP_378222999.1">
    <property type="nucleotide sequence ID" value="NZ_JBHRTK010000016.1"/>
</dbReference>
<keyword evidence="2" id="KW-1185">Reference proteome</keyword>
<dbReference type="EMBL" id="JBHRTK010000016">
    <property type="protein sequence ID" value="MFC3208134.1"/>
    <property type="molecule type" value="Genomic_DNA"/>
</dbReference>
<gene>
    <name evidence="1" type="ORF">ACFOHJ_18070</name>
</gene>
<comment type="caution">
    <text evidence="1">The sequence shown here is derived from an EMBL/GenBank/DDBJ whole genome shotgun (WGS) entry which is preliminary data.</text>
</comment>
<sequence length="118" mass="12473">MAEYHVKNGSHVDKAFKVGGGHQVVPAGKEADVVNAKELTEAQLDAFEREGVKVKAKGGKAKKEEDTGDTKSAAEVLAMADGNFMAFKSAAFKLLGDATPTKKDEIIAALEELATKPE</sequence>
<dbReference type="Proteomes" id="UP001595583">
    <property type="component" value="Unassembled WGS sequence"/>
</dbReference>
<evidence type="ECO:0000313" key="2">
    <source>
        <dbReference type="Proteomes" id="UP001595583"/>
    </source>
</evidence>
<protein>
    <submittedName>
        <fullName evidence="1">Uncharacterized protein</fullName>
    </submittedName>
</protein>
<name>A0ABV7KCS8_9HYPH</name>
<accession>A0ABV7KCS8</accession>
<evidence type="ECO:0000313" key="1">
    <source>
        <dbReference type="EMBL" id="MFC3208134.1"/>
    </source>
</evidence>
<organism evidence="1 2">
    <name type="scientific">Aquamicrobium soli</name>
    <dbReference type="NCBI Taxonomy" id="1811518"/>
    <lineage>
        <taxon>Bacteria</taxon>
        <taxon>Pseudomonadati</taxon>
        <taxon>Pseudomonadota</taxon>
        <taxon>Alphaproteobacteria</taxon>
        <taxon>Hyphomicrobiales</taxon>
        <taxon>Phyllobacteriaceae</taxon>
        <taxon>Aquamicrobium</taxon>
    </lineage>
</organism>
<proteinExistence type="predicted"/>
<reference evidence="2" key="1">
    <citation type="journal article" date="2019" name="Int. J. Syst. Evol. Microbiol.">
        <title>The Global Catalogue of Microorganisms (GCM) 10K type strain sequencing project: providing services to taxonomists for standard genome sequencing and annotation.</title>
        <authorList>
            <consortium name="The Broad Institute Genomics Platform"/>
            <consortium name="The Broad Institute Genome Sequencing Center for Infectious Disease"/>
            <person name="Wu L."/>
            <person name="Ma J."/>
        </authorList>
    </citation>
    <scope>NUCLEOTIDE SEQUENCE [LARGE SCALE GENOMIC DNA]</scope>
    <source>
        <strain evidence="2">KCTC 52165</strain>
    </source>
</reference>